<gene>
    <name evidence="2" type="ORF">SELMODRAFT_416684</name>
</gene>
<dbReference type="Proteomes" id="UP000001514">
    <property type="component" value="Unassembled WGS sequence"/>
</dbReference>
<dbReference type="HOGENOM" id="CLU_644657_0_0_1"/>
<feature type="transmembrane region" description="Helical" evidence="1">
    <location>
        <begin position="281"/>
        <end position="298"/>
    </location>
</feature>
<sequence>MRASAIPRHLGSLLPACEISDPGQGNLKTRSKTKEILRYTGGKMTTGIYKSHGVYIQPGGLIVIWEEKKVIQYFDTVIYRNCHHSSPGSSKEKAIQGLPACMYTVTPCSKDIFGSSLCPPQWWPPSPWIHQNLSDERKASSCSRRKFFPLKGSSGSCLESSGELLPLIIKGLLSPNGEYDLADIYKAWNLGRHWIMWRQFLMNFLCNAFTGYGCYMLTIHWPPQLSRQVSVALGCIGFFVSMISTGIMLSHHGRKKMITYGFLVGGISGIFSAMITNQWLVFPLVVILFCGFFTPATIPLPDDWIDGGSLALFIMVSFVRYMTYMACTRAAIVAPPVGWQVPAVALVGSSAAIVYAMLVHFYMLQSPLEILDPGCDGLTERDMDQRLAIRQERAIEALREFAEATGKTLPENLKSLRTVCGNTNSL</sequence>
<keyword evidence="1" id="KW-0812">Transmembrane</keyword>
<keyword evidence="1" id="KW-1133">Transmembrane helix</keyword>
<feature type="transmembrane region" description="Helical" evidence="1">
    <location>
        <begin position="200"/>
        <end position="219"/>
    </location>
</feature>
<evidence type="ECO:0000256" key="1">
    <source>
        <dbReference type="SAM" id="Phobius"/>
    </source>
</evidence>
<dbReference type="Gramene" id="EFJ22401">
    <property type="protein sequence ID" value="EFJ22401"/>
    <property type="gene ID" value="SELMODRAFT_416684"/>
</dbReference>
<proteinExistence type="predicted"/>
<evidence type="ECO:0000313" key="3">
    <source>
        <dbReference type="Proteomes" id="UP000001514"/>
    </source>
</evidence>
<dbReference type="AlphaFoldDB" id="D8S033"/>
<name>D8S033_SELML</name>
<feature type="transmembrane region" description="Helical" evidence="1">
    <location>
        <begin position="310"/>
        <end position="332"/>
    </location>
</feature>
<dbReference type="Gene3D" id="1.20.1250.20">
    <property type="entry name" value="MFS general substrate transporter like domains"/>
    <property type="match status" value="1"/>
</dbReference>
<feature type="transmembrane region" description="Helical" evidence="1">
    <location>
        <begin position="257"/>
        <end position="275"/>
    </location>
</feature>
<accession>D8S033</accession>
<feature type="transmembrane region" description="Helical" evidence="1">
    <location>
        <begin position="344"/>
        <end position="364"/>
    </location>
</feature>
<feature type="transmembrane region" description="Helical" evidence="1">
    <location>
        <begin position="231"/>
        <end position="250"/>
    </location>
</feature>
<evidence type="ECO:0000313" key="2">
    <source>
        <dbReference type="EMBL" id="EFJ22401.1"/>
    </source>
</evidence>
<reference evidence="2 3" key="1">
    <citation type="journal article" date="2011" name="Science">
        <title>The Selaginella genome identifies genetic changes associated with the evolution of vascular plants.</title>
        <authorList>
            <person name="Banks J.A."/>
            <person name="Nishiyama T."/>
            <person name="Hasebe M."/>
            <person name="Bowman J.L."/>
            <person name="Gribskov M."/>
            <person name="dePamphilis C."/>
            <person name="Albert V.A."/>
            <person name="Aono N."/>
            <person name="Aoyama T."/>
            <person name="Ambrose B.A."/>
            <person name="Ashton N.W."/>
            <person name="Axtell M.J."/>
            <person name="Barker E."/>
            <person name="Barker M.S."/>
            <person name="Bennetzen J.L."/>
            <person name="Bonawitz N.D."/>
            <person name="Chapple C."/>
            <person name="Cheng C."/>
            <person name="Correa L.G."/>
            <person name="Dacre M."/>
            <person name="DeBarry J."/>
            <person name="Dreyer I."/>
            <person name="Elias M."/>
            <person name="Engstrom E.M."/>
            <person name="Estelle M."/>
            <person name="Feng L."/>
            <person name="Finet C."/>
            <person name="Floyd S.K."/>
            <person name="Frommer W.B."/>
            <person name="Fujita T."/>
            <person name="Gramzow L."/>
            <person name="Gutensohn M."/>
            <person name="Harholt J."/>
            <person name="Hattori M."/>
            <person name="Heyl A."/>
            <person name="Hirai T."/>
            <person name="Hiwatashi Y."/>
            <person name="Ishikawa M."/>
            <person name="Iwata M."/>
            <person name="Karol K.G."/>
            <person name="Koehler B."/>
            <person name="Kolukisaoglu U."/>
            <person name="Kubo M."/>
            <person name="Kurata T."/>
            <person name="Lalonde S."/>
            <person name="Li K."/>
            <person name="Li Y."/>
            <person name="Litt A."/>
            <person name="Lyons E."/>
            <person name="Manning G."/>
            <person name="Maruyama T."/>
            <person name="Michael T.P."/>
            <person name="Mikami K."/>
            <person name="Miyazaki S."/>
            <person name="Morinaga S."/>
            <person name="Murata T."/>
            <person name="Mueller-Roeber B."/>
            <person name="Nelson D.R."/>
            <person name="Obara M."/>
            <person name="Oguri Y."/>
            <person name="Olmstead R.G."/>
            <person name="Onodera N."/>
            <person name="Petersen B.L."/>
            <person name="Pils B."/>
            <person name="Prigge M."/>
            <person name="Rensing S.A."/>
            <person name="Riano-Pachon D.M."/>
            <person name="Roberts A.W."/>
            <person name="Sato Y."/>
            <person name="Scheller H.V."/>
            <person name="Schulz B."/>
            <person name="Schulz C."/>
            <person name="Shakirov E.V."/>
            <person name="Shibagaki N."/>
            <person name="Shinohara N."/>
            <person name="Shippen D.E."/>
            <person name="Soerensen I."/>
            <person name="Sotooka R."/>
            <person name="Sugimoto N."/>
            <person name="Sugita M."/>
            <person name="Sumikawa N."/>
            <person name="Tanurdzic M."/>
            <person name="Theissen G."/>
            <person name="Ulvskov P."/>
            <person name="Wakazuki S."/>
            <person name="Weng J.K."/>
            <person name="Willats W.W."/>
            <person name="Wipf D."/>
            <person name="Wolf P.G."/>
            <person name="Yang L."/>
            <person name="Zimmer A.D."/>
            <person name="Zhu Q."/>
            <person name="Mitros T."/>
            <person name="Hellsten U."/>
            <person name="Loque D."/>
            <person name="Otillar R."/>
            <person name="Salamov A."/>
            <person name="Schmutz J."/>
            <person name="Shapiro H."/>
            <person name="Lindquist E."/>
            <person name="Lucas S."/>
            <person name="Rokhsar D."/>
            <person name="Grigoriev I.V."/>
        </authorList>
    </citation>
    <scope>NUCLEOTIDE SEQUENCE [LARGE SCALE GENOMIC DNA]</scope>
</reference>
<dbReference type="KEGG" id="smo:SELMODRAFT_416684"/>
<organism evidence="3">
    <name type="scientific">Selaginella moellendorffii</name>
    <name type="common">Spikemoss</name>
    <dbReference type="NCBI Taxonomy" id="88036"/>
    <lineage>
        <taxon>Eukaryota</taxon>
        <taxon>Viridiplantae</taxon>
        <taxon>Streptophyta</taxon>
        <taxon>Embryophyta</taxon>
        <taxon>Tracheophyta</taxon>
        <taxon>Lycopodiopsida</taxon>
        <taxon>Selaginellales</taxon>
        <taxon>Selaginellaceae</taxon>
        <taxon>Selaginella</taxon>
    </lineage>
</organism>
<keyword evidence="3" id="KW-1185">Reference proteome</keyword>
<dbReference type="InParanoid" id="D8S033"/>
<keyword evidence="1" id="KW-0472">Membrane</keyword>
<protein>
    <submittedName>
        <fullName evidence="2">Uncharacterized protein</fullName>
    </submittedName>
</protein>
<dbReference type="EMBL" id="GL377596">
    <property type="protein sequence ID" value="EFJ22401.1"/>
    <property type="molecule type" value="Genomic_DNA"/>
</dbReference>
<dbReference type="InterPro" id="IPR036259">
    <property type="entry name" value="MFS_trans_sf"/>
</dbReference>
<dbReference type="SUPFAM" id="SSF103473">
    <property type="entry name" value="MFS general substrate transporter"/>
    <property type="match status" value="1"/>
</dbReference>